<keyword evidence="3 5" id="KW-1133">Transmembrane helix</keyword>
<comment type="subunit">
    <text evidence="5">Homoheptamer.</text>
</comment>
<sequence>MDSNDLNPLAGLATIFQLDRLLLLVVSIVLLALFVKTIKRFADKLYQEFPARRLAISQTITSLSFFIYIVGGTFLVYGILNPPKELMIAVGGSAAVAIGLSLKDLVSSVIAGFILLFDRPFQVGDRVSFGGVYGEIKSIGLRAVRLVTLDDNEVTIPNNRFMTDVVSSGNSGALDMMITANFHLALDADIQLARSLLREVLVTSRYAYLKKPVSIVVAEVEVAERLAVQLKAKAYVIDVRFEKAFQTDVYLRAIEAFERHGIKRPVLK</sequence>
<evidence type="ECO:0000313" key="8">
    <source>
        <dbReference type="Proteomes" id="UP000015559"/>
    </source>
</evidence>
<dbReference type="GO" id="GO:0008381">
    <property type="term" value="F:mechanosensitive monoatomic ion channel activity"/>
    <property type="evidence" value="ECO:0007669"/>
    <property type="project" value="InterPro"/>
</dbReference>
<dbReference type="InterPro" id="IPR010920">
    <property type="entry name" value="LSM_dom_sf"/>
</dbReference>
<dbReference type="STRING" id="1163617.SCD_n00275"/>
<dbReference type="PANTHER" id="PTHR30221:SF1">
    <property type="entry name" value="SMALL-CONDUCTANCE MECHANOSENSITIVE CHANNEL"/>
    <property type="match status" value="1"/>
</dbReference>
<keyword evidence="8" id="KW-1185">Reference proteome</keyword>
<evidence type="ECO:0000256" key="1">
    <source>
        <dbReference type="ARBA" id="ARBA00004370"/>
    </source>
</evidence>
<dbReference type="Pfam" id="PF00924">
    <property type="entry name" value="MS_channel_2nd"/>
    <property type="match status" value="1"/>
</dbReference>
<feature type="transmembrane region" description="Helical" evidence="5">
    <location>
        <begin position="59"/>
        <end position="80"/>
    </location>
</feature>
<feature type="transmembrane region" description="Helical" evidence="5">
    <location>
        <begin position="20"/>
        <end position="38"/>
    </location>
</feature>
<dbReference type="eggNOG" id="COG0668">
    <property type="taxonomic scope" value="Bacteria"/>
</dbReference>
<dbReference type="InterPro" id="IPR006685">
    <property type="entry name" value="MscS_channel_2nd"/>
</dbReference>
<dbReference type="OrthoDB" id="9809206at2"/>
<evidence type="ECO:0000313" key="7">
    <source>
        <dbReference type="EMBL" id="BAN34124.1"/>
    </source>
</evidence>
<keyword evidence="5" id="KW-0407">Ion channel</keyword>
<keyword evidence="5" id="KW-0406">Ion transport</keyword>
<keyword evidence="4 5" id="KW-0472">Membrane</keyword>
<evidence type="ECO:0000256" key="2">
    <source>
        <dbReference type="ARBA" id="ARBA00022692"/>
    </source>
</evidence>
<accession>S6AHW9</accession>
<keyword evidence="5" id="KW-1003">Cell membrane</keyword>
<evidence type="ECO:0000256" key="5">
    <source>
        <dbReference type="RuleBase" id="RU369025"/>
    </source>
</evidence>
<keyword evidence="5" id="KW-0813">Transport</keyword>
<evidence type="ECO:0000256" key="4">
    <source>
        <dbReference type="ARBA" id="ARBA00023136"/>
    </source>
</evidence>
<gene>
    <name evidence="7" type="ORF">SCD_n00275</name>
</gene>
<dbReference type="PANTHER" id="PTHR30221">
    <property type="entry name" value="SMALL-CONDUCTANCE MECHANOSENSITIVE CHANNEL"/>
    <property type="match status" value="1"/>
</dbReference>
<comment type="caution">
    <text evidence="5">Lacks conserved residue(s) required for the propagation of feature annotation.</text>
</comment>
<comment type="similarity">
    <text evidence="5">Belongs to the MscS (TC 1.A.23) family.</text>
</comment>
<evidence type="ECO:0000256" key="3">
    <source>
        <dbReference type="ARBA" id="ARBA00022989"/>
    </source>
</evidence>
<dbReference type="AlphaFoldDB" id="S6AHW9"/>
<feature type="domain" description="Mechanosensitive ion channel MscS" evidence="6">
    <location>
        <begin position="104"/>
        <end position="166"/>
    </location>
</feature>
<dbReference type="Gene3D" id="2.30.30.60">
    <property type="match status" value="1"/>
</dbReference>
<comment type="function">
    <text evidence="5">Mechanosensitive channel that participates in the regulation of osmotic pressure changes within the cell, opening in response to stretch forces in the membrane lipid bilayer, without the need for other proteins. Contributes to normal resistance to hypoosmotic shock. Forms an ion channel of 1.0 nanosiemens conductance with a slight preference for anions.</text>
</comment>
<reference evidence="7 8" key="1">
    <citation type="journal article" date="2012" name="Appl. Environ. Microbiol.">
        <title>Draft genome sequence of a psychrotolerant sulfur-oxidizing bacterium, Sulfuricella denitrificans skB26, and proteomic insights into cold adaptation.</title>
        <authorList>
            <person name="Watanabe T."/>
            <person name="Kojima H."/>
            <person name="Fukui M."/>
        </authorList>
    </citation>
    <scope>NUCLEOTIDE SEQUENCE [LARGE SCALE GENOMIC DNA]</scope>
    <source>
        <strain evidence="8">skB26</strain>
    </source>
</reference>
<dbReference type="RefSeq" id="WP_009206931.1">
    <property type="nucleotide sequence ID" value="NC_022357.1"/>
</dbReference>
<proteinExistence type="inferred from homology"/>
<evidence type="ECO:0000259" key="6">
    <source>
        <dbReference type="Pfam" id="PF00924"/>
    </source>
</evidence>
<dbReference type="SUPFAM" id="SSF50182">
    <property type="entry name" value="Sm-like ribonucleoproteins"/>
    <property type="match status" value="1"/>
</dbReference>
<organism evidence="7 8">
    <name type="scientific">Sulfuricella denitrificans (strain DSM 22764 / NBRC 105220 / skB26)</name>
    <dbReference type="NCBI Taxonomy" id="1163617"/>
    <lineage>
        <taxon>Bacteria</taxon>
        <taxon>Pseudomonadati</taxon>
        <taxon>Pseudomonadota</taxon>
        <taxon>Betaproteobacteria</taxon>
        <taxon>Nitrosomonadales</taxon>
        <taxon>Sulfuricellaceae</taxon>
        <taxon>Sulfuricella</taxon>
    </lineage>
</organism>
<dbReference type="GO" id="GO:0005886">
    <property type="term" value="C:plasma membrane"/>
    <property type="evidence" value="ECO:0007669"/>
    <property type="project" value="UniProtKB-SubCell"/>
</dbReference>
<keyword evidence="5" id="KW-0997">Cell inner membrane</keyword>
<feature type="transmembrane region" description="Helical" evidence="5">
    <location>
        <begin position="86"/>
        <end position="117"/>
    </location>
</feature>
<dbReference type="HOGENOM" id="CLU_062814_0_0_4"/>
<comment type="subcellular location">
    <subcellularLocation>
        <location evidence="5">Cell inner membrane</location>
        <topology evidence="5">Multi-pass membrane protein</topology>
    </subcellularLocation>
    <subcellularLocation>
        <location evidence="1">Membrane</location>
    </subcellularLocation>
</comment>
<keyword evidence="2 5" id="KW-0812">Transmembrane</keyword>
<dbReference type="EMBL" id="AP013066">
    <property type="protein sequence ID" value="BAN34124.1"/>
    <property type="molecule type" value="Genomic_DNA"/>
</dbReference>
<dbReference type="KEGG" id="sdr:SCD_n00275"/>
<dbReference type="InterPro" id="IPR023408">
    <property type="entry name" value="MscS_beta-dom_sf"/>
</dbReference>
<protein>
    <recommendedName>
        <fullName evidence="5">Small-conductance mechanosensitive channel</fullName>
    </recommendedName>
</protein>
<dbReference type="Gene3D" id="1.10.287.1260">
    <property type="match status" value="1"/>
</dbReference>
<dbReference type="InterPro" id="IPR045275">
    <property type="entry name" value="MscS_archaea/bacteria_type"/>
</dbReference>
<dbReference type="Proteomes" id="UP000015559">
    <property type="component" value="Chromosome"/>
</dbReference>
<name>S6AHW9_SULDS</name>